<feature type="compositionally biased region" description="Basic residues" evidence="4">
    <location>
        <begin position="62"/>
        <end position="73"/>
    </location>
</feature>
<feature type="repeat" description="WD" evidence="3">
    <location>
        <begin position="937"/>
        <end position="978"/>
    </location>
</feature>
<dbReference type="PANTHER" id="PTHR19848:SF8">
    <property type="entry name" value="F-BOX AND WD REPEAT DOMAIN CONTAINING 7"/>
    <property type="match status" value="1"/>
</dbReference>
<dbReference type="OrthoDB" id="3248304at2759"/>
<feature type="repeat" description="WD" evidence="3">
    <location>
        <begin position="849"/>
        <end position="890"/>
    </location>
</feature>
<keyword evidence="1 3" id="KW-0853">WD repeat</keyword>
<dbReference type="Pfam" id="PF24883">
    <property type="entry name" value="NPHP3_N"/>
    <property type="match status" value="1"/>
</dbReference>
<evidence type="ECO:0000256" key="1">
    <source>
        <dbReference type="ARBA" id="ARBA00022574"/>
    </source>
</evidence>
<dbReference type="CDD" id="cd00200">
    <property type="entry name" value="WD40"/>
    <property type="match status" value="2"/>
</dbReference>
<name>A0A5N5QI66_9AGAM</name>
<evidence type="ECO:0000256" key="3">
    <source>
        <dbReference type="PROSITE-ProRule" id="PRU00221"/>
    </source>
</evidence>
<sequence length="1479" mass="162218">MSSTPPSPKPKRRTMTRRWFQDLGSELKNKLKVTSRSPSRSSQVSGSHVGSRPASPHSSRASSHRSARSGAGRKRTAWGGLKITLNELYANADLVPPLKSAIGELVSLLGVFEAAAKNRQDYEKLAIDLEITTEFLNQHLKASIAGQVMDRMISTAQILVKEVESIKERQKQSTTEAVLGARGDEEDLIRHYRRIEQLLHRIQIEASMSTWAVANEHLADTRLEKLEPAKLASFDSKLSTSIDRRTCTKNTRKTILSDLKSWSDNPDGEKVYWMDGMAGTGKTTIACTLASELESRGQLAASFFCTRTLPECRDANRIVPTIAYQFARRSTAFQSVLCQALSNDPDIGSKNISTQFERLLKEPLERVKEKTANNMIVVVDALDECEDTQVVSQILEILFQNVVDLPVKFFVTSRPEAAIRDKMISEENISRSILHLHDIERSLVREDIELYLQKELEFMSPAPSDVKQLATLSDNLFIYAATAVRYIRPVRRSVDPHERMARLLAVDSQPGKRFSHIDSLYSTILTAAFDDEDLELRERERIQLVLWSVVCAREPIPLETITALSGISDESHALLALQPLRSVIYVSEQTNVVSTLHASFSDYIFTQDRSERFFCNKGAYSQLLTRRCLEVMEEQLRFNICGLPSSFVPDRDVPDLEARMEKSIPPRLSYVCRYWPDHLKIAVTSDELRAIVEEFLSQRLLFWMEVLNLKGHMVIGVQGLVKTQEWLRTFSGSDPVNLKLASDAHKFVARFASHAISLSTPHIYLSALPLCPPSSLVSVHYRQRLRGLIQVKGTAIVRMGQAALTAWTAESEIESVAYSPDGAQVAYGTEEGLICIRNAHDGKLVVGPFEGHTDAVTSIMFSPKGDRIVSGSQDGTIRVWNAREGTPVSPFDVDVGSVTSVAFSPDGTRIVSSSDGQDLNIQLWNSHDGTAVQSFQFEGYNSSVNSVAYSPDGTRIISGADDFTIRVWDAFTGELVLSPLEGHTKRVSSVAFSPDGKHIISGSGDNTIRVWDAHKGTLSIGPLEGHTDSISSVAHSSDGAFIASGSRDATIRVWKACDGTLAAGPFEGHTGGVKCVAFSPDQAHVISTSEDQSVRIWNISDGQSMSSATPLIANEISHPVSSLDYSPNGKLIACGLSDGTILVLSALDGSFVISPFEGRGAPVFSLGFSPDSSRIVSCPPICVWDVHDRTPVVDSFEGHEALITSVAFSPDGARIVSGSRDSTIRVWGATDGTLLDGPFQGYSNKLNPVALSPDGTHIAASSNDGTIHILKSFSGDPIGDPLEGHTGPVTSIRFSSDGSRMVSSSIDETIRIWDPRERKPIAGPLKGHTDMITSVALSPNGALVASCSEDRTIRIWHTLEETLAAPPIQDHVGIVCAVGFSPDGLSIVSGSVDRTVRVWYIQGESGIHEALSDVWGVREDGWILNSESQMLLCVPAELRHYFPKPSNRFTIGPLGSVQVDYKGMLLGEEWSKCWITAYN</sequence>
<dbReference type="InterPro" id="IPR015943">
    <property type="entry name" value="WD40/YVTN_repeat-like_dom_sf"/>
</dbReference>
<dbReference type="InterPro" id="IPR007111">
    <property type="entry name" value="NACHT_NTPase"/>
</dbReference>
<keyword evidence="7" id="KW-1185">Reference proteome</keyword>
<dbReference type="InterPro" id="IPR001680">
    <property type="entry name" value="WD40_rpt"/>
</dbReference>
<dbReference type="Gene3D" id="3.40.50.300">
    <property type="entry name" value="P-loop containing nucleotide triphosphate hydrolases"/>
    <property type="match status" value="1"/>
</dbReference>
<proteinExistence type="predicted"/>
<dbReference type="InterPro" id="IPR056884">
    <property type="entry name" value="NPHP3-like_N"/>
</dbReference>
<feature type="repeat" description="WD" evidence="3">
    <location>
        <begin position="1239"/>
        <end position="1269"/>
    </location>
</feature>
<feature type="repeat" description="WD" evidence="3">
    <location>
        <begin position="1066"/>
        <end position="1107"/>
    </location>
</feature>
<protein>
    <submittedName>
        <fullName evidence="6">Vegetative incompatibility protein HET-E-1</fullName>
    </submittedName>
</protein>
<dbReference type="InterPro" id="IPR019775">
    <property type="entry name" value="WD40_repeat_CS"/>
</dbReference>
<dbReference type="Pfam" id="PF00400">
    <property type="entry name" value="WD40"/>
    <property type="match status" value="12"/>
</dbReference>
<feature type="repeat" description="WD" evidence="3">
    <location>
        <begin position="1368"/>
        <end position="1409"/>
    </location>
</feature>
<dbReference type="PROSITE" id="PS00678">
    <property type="entry name" value="WD_REPEATS_1"/>
    <property type="match status" value="2"/>
</dbReference>
<dbReference type="InterPro" id="IPR036322">
    <property type="entry name" value="WD40_repeat_dom_sf"/>
</dbReference>
<evidence type="ECO:0000259" key="5">
    <source>
        <dbReference type="PROSITE" id="PS50837"/>
    </source>
</evidence>
<dbReference type="PROSITE" id="PS50294">
    <property type="entry name" value="WD_REPEATS_REGION"/>
    <property type="match status" value="9"/>
</dbReference>
<feature type="domain" description="NACHT" evidence="5">
    <location>
        <begin position="270"/>
        <end position="417"/>
    </location>
</feature>
<dbReference type="InterPro" id="IPR027417">
    <property type="entry name" value="P-loop_NTPase"/>
</dbReference>
<feature type="repeat" description="WD" evidence="3">
    <location>
        <begin position="1325"/>
        <end position="1356"/>
    </location>
</feature>
<dbReference type="InterPro" id="IPR020472">
    <property type="entry name" value="WD40_PAC1"/>
</dbReference>
<dbReference type="SUPFAM" id="SSF52540">
    <property type="entry name" value="P-loop containing nucleoside triphosphate hydrolases"/>
    <property type="match status" value="1"/>
</dbReference>
<dbReference type="SUPFAM" id="SSF50978">
    <property type="entry name" value="WD40 repeat-like"/>
    <property type="match status" value="2"/>
</dbReference>
<dbReference type="Gene3D" id="2.130.10.10">
    <property type="entry name" value="YVTN repeat-like/Quinoprotein amine dehydrogenase"/>
    <property type="match status" value="5"/>
</dbReference>
<dbReference type="SMART" id="SM00320">
    <property type="entry name" value="WD40"/>
    <property type="match status" value="14"/>
</dbReference>
<feature type="repeat" description="WD" evidence="3">
    <location>
        <begin position="1282"/>
        <end position="1323"/>
    </location>
</feature>
<dbReference type="PANTHER" id="PTHR19848">
    <property type="entry name" value="WD40 REPEAT PROTEIN"/>
    <property type="match status" value="1"/>
</dbReference>
<dbReference type="Proteomes" id="UP000383932">
    <property type="component" value="Unassembled WGS sequence"/>
</dbReference>
<dbReference type="PROSITE" id="PS50082">
    <property type="entry name" value="WD_REPEATS_2"/>
    <property type="match status" value="10"/>
</dbReference>
<evidence type="ECO:0000313" key="7">
    <source>
        <dbReference type="Proteomes" id="UP000383932"/>
    </source>
</evidence>
<evidence type="ECO:0000313" key="6">
    <source>
        <dbReference type="EMBL" id="KAB5590977.1"/>
    </source>
</evidence>
<reference evidence="6 7" key="1">
    <citation type="journal article" date="2019" name="Fungal Biol. Biotechnol.">
        <title>Draft genome sequence of fastidious pathogen Ceratobasidium theobromae, which causes vascular-streak dieback in Theobroma cacao.</title>
        <authorList>
            <person name="Ali S.S."/>
            <person name="Asman A."/>
            <person name="Shao J."/>
            <person name="Firmansyah A.P."/>
            <person name="Susilo A.W."/>
            <person name="Rosmana A."/>
            <person name="McMahon P."/>
            <person name="Junaid M."/>
            <person name="Guest D."/>
            <person name="Kheng T.Y."/>
            <person name="Meinhardt L.W."/>
            <person name="Bailey B.A."/>
        </authorList>
    </citation>
    <scope>NUCLEOTIDE SEQUENCE [LARGE SCALE GENOMIC DNA]</scope>
    <source>
        <strain evidence="6 7">CT2</strain>
    </source>
</reference>
<keyword evidence="2" id="KW-0677">Repeat</keyword>
<dbReference type="EMBL" id="SSOP01000132">
    <property type="protein sequence ID" value="KAB5590977.1"/>
    <property type="molecule type" value="Genomic_DNA"/>
</dbReference>
<dbReference type="PRINTS" id="PR00320">
    <property type="entry name" value="GPROTEINBRPT"/>
</dbReference>
<feature type="repeat" description="WD" evidence="3">
    <location>
        <begin position="980"/>
        <end position="1012"/>
    </location>
</feature>
<feature type="compositionally biased region" description="Low complexity" evidence="4">
    <location>
        <begin position="35"/>
        <end position="61"/>
    </location>
</feature>
<evidence type="ECO:0000256" key="4">
    <source>
        <dbReference type="SAM" id="MobiDB-lite"/>
    </source>
</evidence>
<gene>
    <name evidence="6" type="ORF">CTheo_5593</name>
</gene>
<feature type="repeat" description="WD" evidence="3">
    <location>
        <begin position="1196"/>
        <end position="1237"/>
    </location>
</feature>
<feature type="region of interest" description="Disordered" evidence="4">
    <location>
        <begin position="1"/>
        <end position="73"/>
    </location>
</feature>
<accession>A0A5N5QI66</accession>
<evidence type="ECO:0000256" key="2">
    <source>
        <dbReference type="ARBA" id="ARBA00022737"/>
    </source>
</evidence>
<dbReference type="PROSITE" id="PS50837">
    <property type="entry name" value="NACHT"/>
    <property type="match status" value="1"/>
</dbReference>
<comment type="caution">
    <text evidence="6">The sequence shown here is derived from an EMBL/GenBank/DDBJ whole genome shotgun (WGS) entry which is preliminary data.</text>
</comment>
<organism evidence="6 7">
    <name type="scientific">Ceratobasidium theobromae</name>
    <dbReference type="NCBI Taxonomy" id="1582974"/>
    <lineage>
        <taxon>Eukaryota</taxon>
        <taxon>Fungi</taxon>
        <taxon>Dikarya</taxon>
        <taxon>Basidiomycota</taxon>
        <taxon>Agaricomycotina</taxon>
        <taxon>Agaricomycetes</taxon>
        <taxon>Cantharellales</taxon>
        <taxon>Ceratobasidiaceae</taxon>
        <taxon>Ceratobasidium</taxon>
    </lineage>
</organism>
<feature type="repeat" description="WD" evidence="3">
    <location>
        <begin position="1023"/>
        <end position="1055"/>
    </location>
</feature>